<protein>
    <submittedName>
        <fullName evidence="1">Uncharacterized protein</fullName>
    </submittedName>
</protein>
<evidence type="ECO:0000313" key="1">
    <source>
        <dbReference type="EMBL" id="KAI3355334.1"/>
    </source>
</evidence>
<dbReference type="EMBL" id="CM041551">
    <property type="protein sequence ID" value="KAI3355334.1"/>
    <property type="molecule type" value="Genomic_DNA"/>
</dbReference>
<evidence type="ECO:0000313" key="2">
    <source>
        <dbReference type="Proteomes" id="UP000831701"/>
    </source>
</evidence>
<organism evidence="1 2">
    <name type="scientific">Scortum barcoo</name>
    <name type="common">barcoo grunter</name>
    <dbReference type="NCBI Taxonomy" id="214431"/>
    <lineage>
        <taxon>Eukaryota</taxon>
        <taxon>Metazoa</taxon>
        <taxon>Chordata</taxon>
        <taxon>Craniata</taxon>
        <taxon>Vertebrata</taxon>
        <taxon>Euteleostomi</taxon>
        <taxon>Actinopterygii</taxon>
        <taxon>Neopterygii</taxon>
        <taxon>Teleostei</taxon>
        <taxon>Neoteleostei</taxon>
        <taxon>Acanthomorphata</taxon>
        <taxon>Eupercaria</taxon>
        <taxon>Centrarchiformes</taxon>
        <taxon>Terapontoidei</taxon>
        <taxon>Terapontidae</taxon>
        <taxon>Scortum</taxon>
    </lineage>
</organism>
<feature type="non-terminal residue" evidence="1">
    <location>
        <position position="1"/>
    </location>
</feature>
<comment type="caution">
    <text evidence="1">The sequence shown here is derived from an EMBL/GenBank/DDBJ whole genome shotgun (WGS) entry which is preliminary data.</text>
</comment>
<reference evidence="1" key="1">
    <citation type="submission" date="2022-04" db="EMBL/GenBank/DDBJ databases">
        <title>Jade perch genome.</title>
        <authorList>
            <person name="Chao B."/>
        </authorList>
    </citation>
    <scope>NUCLEOTIDE SEQUENCE</scope>
    <source>
        <strain evidence="1">CB-2022</strain>
    </source>
</reference>
<gene>
    <name evidence="1" type="ORF">L3Q82_018189</name>
</gene>
<keyword evidence="2" id="KW-1185">Reference proteome</keyword>
<name>A0ACB8VII7_9TELE</name>
<proteinExistence type="predicted"/>
<accession>A0ACB8VII7</accession>
<sequence length="936" mass="105982">VQQHPAHRDVVAPDPKFDVESGGGRRWSTRSVSRESNNDVFESACDTAFALRFFSIQKHESLMRHMQWRLEEQQNQPILIRDGIVIRAFSLKTVAYIQPHAETIQLEWLHQIKVIIFQAKERMRRLLVQILCITQALLCAADSPPLSEDRLKKLSAAGERFVDEEIKRALLGVKQMKEMMVKKEEKHRHLMDALRHSSDKKKGAMKLARETEQKLEEAEHQCRDLTKSSFEECRPCLEDTCKAFYTSTCRRGFAAFSFKVEEFFRRMAAQLEATEHVYEQNEESVGQNSSDENQVTEDEADLELLQADALFSQLLSNISLLHNQSLALVKKMQQVFGHSFQTAFTAELQPGPLSAMQGGSSAGFFRTVGLDHIVDSVYDFGRNVLEEFSSTVADAFAEVQEAEEYFQQSSRDTGSVSAAGQSQSRYLCRRLRRQASECWQLQSLCETCEEYLLKECPSVQKLHSEVEEMYMLLNASRQQYDDRLLLVQRHTADTQRWLSNMDDKYGWVSQLSNSTVGTHSSFSVITVNPQQQTNNINPKADSSVVVKLLDSAPITVSVPAELEVDDPAFIQYVAQEALTLHKQQIRGIDPGSVVAKNAAPHRSCALCPRRPTDMPATSEVLTEELRCEKGATSPEKKTKTTRGVFCDERGYLDQVEHILEHGRRKGDRTGTGVVSVFGAQARYSLRDQFPLLTTKKVFWKGILEELLWFIKGSTNAKELSAKGVKIWDANGSRDFLDNLGFTDREEGDLGPVYGFQWRHFGAEYTNMHAGTITQDKVWTSCRTSSTRSKRTQRTDGSSCVPGTPKTCLSWLCHPATPSVSSTCATASCRVSCTSATGGRHGPGRAFQHRRQLRAPYLHDRKHITGLKPGDFVHTLGDAHIYVNHIEPLKVQLQREIRPFPTLKILRKVERIDDFRAEDFEICDYNPHPAIKMQMAV</sequence>
<dbReference type="Proteomes" id="UP000831701">
    <property type="component" value="Chromosome 21"/>
</dbReference>